<dbReference type="PRINTS" id="PR00081">
    <property type="entry name" value="GDHRDH"/>
</dbReference>
<evidence type="ECO:0000256" key="1">
    <source>
        <dbReference type="ARBA" id="ARBA00006484"/>
    </source>
</evidence>
<dbReference type="Proteomes" id="UP000062255">
    <property type="component" value="Chromosome"/>
</dbReference>
<name>A0A0K0X1P8_MYCGD</name>
<dbReference type="AlphaFoldDB" id="A0A0K0X1P8"/>
<dbReference type="Gene3D" id="3.40.50.720">
    <property type="entry name" value="NAD(P)-binding Rossmann-like Domain"/>
    <property type="match status" value="1"/>
</dbReference>
<dbReference type="PRINTS" id="PR00080">
    <property type="entry name" value="SDRFAMILY"/>
</dbReference>
<dbReference type="SUPFAM" id="SSF51735">
    <property type="entry name" value="NAD(P)-binding Rossmann-fold domains"/>
    <property type="match status" value="1"/>
</dbReference>
<dbReference type="KEGG" id="mgo:AFA91_05145"/>
<dbReference type="NCBIfam" id="NF006119">
    <property type="entry name" value="PRK08264.1-5"/>
    <property type="match status" value="1"/>
</dbReference>
<dbReference type="PANTHER" id="PTHR44196:SF1">
    <property type="entry name" value="DEHYDROGENASE_REDUCTASE SDR FAMILY MEMBER 7B"/>
    <property type="match status" value="1"/>
</dbReference>
<dbReference type="GO" id="GO:0016491">
    <property type="term" value="F:oxidoreductase activity"/>
    <property type="evidence" value="ECO:0007669"/>
    <property type="project" value="UniProtKB-KW"/>
</dbReference>
<dbReference type="OrthoDB" id="3212478at2"/>
<sequence length="222" mass="22716">MKIQGSVAFVTGANRGLGRQFAQQLVARGAKVYAGARNPESVTLDGVIPVHIDITDPDSVAAAAALAADTTLLVNNAGTSSFNGLLDGPIDDIRAQMESHFFGTLSVTRAFVPHLVANAPGAILNVASILSWLHLPTIGAYAAAKAALWAQTDAVREELAPKGVTVTGLYVGFMDTDMAATVDAEKSDPAHVAAAALDGVQAGVAEVLGDEATRLVKASLSA</sequence>
<evidence type="ECO:0000313" key="4">
    <source>
        <dbReference type="EMBL" id="AKS31371.1"/>
    </source>
</evidence>
<dbReference type="InterPro" id="IPR036291">
    <property type="entry name" value="NAD(P)-bd_dom_sf"/>
</dbReference>
<dbReference type="STRING" id="134601.AFA91_05145"/>
<comment type="similarity">
    <text evidence="1 3">Belongs to the short-chain dehydrogenases/reductases (SDR) family.</text>
</comment>
<protein>
    <submittedName>
        <fullName evidence="4">Short-chain dehydrogenase</fullName>
    </submittedName>
</protein>
<evidence type="ECO:0000256" key="3">
    <source>
        <dbReference type="RuleBase" id="RU000363"/>
    </source>
</evidence>
<keyword evidence="2" id="KW-0560">Oxidoreductase</keyword>
<dbReference type="InterPro" id="IPR002347">
    <property type="entry name" value="SDR_fam"/>
</dbReference>
<dbReference type="Pfam" id="PF00106">
    <property type="entry name" value="adh_short"/>
    <property type="match status" value="1"/>
</dbReference>
<organism evidence="4 5">
    <name type="scientific">Mycolicibacterium goodii</name>
    <name type="common">Mycobacterium goodii</name>
    <dbReference type="NCBI Taxonomy" id="134601"/>
    <lineage>
        <taxon>Bacteria</taxon>
        <taxon>Bacillati</taxon>
        <taxon>Actinomycetota</taxon>
        <taxon>Actinomycetes</taxon>
        <taxon>Mycobacteriales</taxon>
        <taxon>Mycobacteriaceae</taxon>
        <taxon>Mycolicibacterium</taxon>
    </lineage>
</organism>
<evidence type="ECO:0000256" key="2">
    <source>
        <dbReference type="ARBA" id="ARBA00023002"/>
    </source>
</evidence>
<dbReference type="PATRIC" id="fig|134601.6.peg.1065"/>
<evidence type="ECO:0000313" key="5">
    <source>
        <dbReference type="Proteomes" id="UP000062255"/>
    </source>
</evidence>
<dbReference type="RefSeq" id="WP_049743779.1">
    <property type="nucleotide sequence ID" value="NZ_CP012150.1"/>
</dbReference>
<dbReference type="EMBL" id="CP012150">
    <property type="protein sequence ID" value="AKS31371.1"/>
    <property type="molecule type" value="Genomic_DNA"/>
</dbReference>
<dbReference type="PANTHER" id="PTHR44196">
    <property type="entry name" value="DEHYDROGENASE/REDUCTASE SDR FAMILY MEMBER 7B"/>
    <property type="match status" value="1"/>
</dbReference>
<accession>A0A0K0X1P8</accession>
<dbReference type="GO" id="GO:0016020">
    <property type="term" value="C:membrane"/>
    <property type="evidence" value="ECO:0007669"/>
    <property type="project" value="TreeGrafter"/>
</dbReference>
<gene>
    <name evidence="4" type="ORF">AFA91_05145</name>
</gene>
<reference evidence="4 5" key="1">
    <citation type="submission" date="2015-07" db="EMBL/GenBank/DDBJ databases">
        <title>Complete genome sequence of Mycobacterium goodii X7B, a facultative thermophilic biodesulfurizing bacterium.</title>
        <authorList>
            <person name="Yu B."/>
            <person name="Li F."/>
            <person name="Xu P."/>
        </authorList>
    </citation>
    <scope>NUCLEOTIDE SEQUENCE [LARGE SCALE GENOMIC DNA]</scope>
    <source>
        <strain evidence="4 5">X7B</strain>
    </source>
</reference>
<proteinExistence type="inferred from homology"/>